<evidence type="ECO:0000313" key="1">
    <source>
        <dbReference type="EMBL" id="CDW84029.1"/>
    </source>
</evidence>
<organism evidence="1 2">
    <name type="scientific">Stylonychia lemnae</name>
    <name type="common">Ciliate</name>
    <dbReference type="NCBI Taxonomy" id="5949"/>
    <lineage>
        <taxon>Eukaryota</taxon>
        <taxon>Sar</taxon>
        <taxon>Alveolata</taxon>
        <taxon>Ciliophora</taxon>
        <taxon>Intramacronucleata</taxon>
        <taxon>Spirotrichea</taxon>
        <taxon>Stichotrichia</taxon>
        <taxon>Sporadotrichida</taxon>
        <taxon>Oxytrichidae</taxon>
        <taxon>Stylonychinae</taxon>
        <taxon>Stylonychia</taxon>
    </lineage>
</organism>
<reference evidence="1 2" key="1">
    <citation type="submission" date="2014-06" db="EMBL/GenBank/DDBJ databases">
        <authorList>
            <person name="Swart Estienne"/>
        </authorList>
    </citation>
    <scope>NUCLEOTIDE SEQUENCE [LARGE SCALE GENOMIC DNA]</scope>
    <source>
        <strain evidence="1 2">130c</strain>
    </source>
</reference>
<name>A0A078APG0_STYLE</name>
<dbReference type="EMBL" id="CCKQ01012411">
    <property type="protein sequence ID" value="CDW84029.1"/>
    <property type="molecule type" value="Genomic_DNA"/>
</dbReference>
<sequence>MCERKPELDEIVFPWKWRHWPEMHVYWNYEMEAEILDIINGKAYQYTLRLNVDSTHDRARQDYYGSTVNIEGKQPTQSVIGDYKYALIYDLFNDAEYDHQECNATRFDESMNTIRNIIDEIYFPRDDSYSISFGIQCLETGQKSHYGFRSLASDDKIWYVFFDAETKLPELAFSSTQDQDTSVHIKKGKYKPRKYPYKSDIFFPQVCKETKNIFTQEGPIIPLADFTFLM</sequence>
<keyword evidence="2" id="KW-1185">Reference proteome</keyword>
<protein>
    <submittedName>
        <fullName evidence="1">Uncharacterized protein</fullName>
    </submittedName>
</protein>
<dbReference type="InParanoid" id="A0A078APG0"/>
<dbReference type="Proteomes" id="UP000039865">
    <property type="component" value="Unassembled WGS sequence"/>
</dbReference>
<evidence type="ECO:0000313" key="2">
    <source>
        <dbReference type="Proteomes" id="UP000039865"/>
    </source>
</evidence>
<dbReference type="AlphaFoldDB" id="A0A078APG0"/>
<accession>A0A078APG0</accession>
<proteinExistence type="predicted"/>
<gene>
    <name evidence="1" type="primary">Contig477.g522</name>
    <name evidence="1" type="ORF">STYLEM_13086</name>
</gene>